<dbReference type="Gene3D" id="3.40.250.10">
    <property type="entry name" value="Rhodanese-like domain"/>
    <property type="match status" value="1"/>
</dbReference>
<dbReference type="RefSeq" id="WP_090796021.1">
    <property type="nucleotide sequence ID" value="NZ_FMYI01000006.1"/>
</dbReference>
<dbReference type="AlphaFoldDB" id="A0A1G6KLP5"/>
<dbReference type="PANTHER" id="PTHR43031:SF17">
    <property type="entry name" value="SULFURTRANSFERASE YTWF-RELATED"/>
    <property type="match status" value="1"/>
</dbReference>
<feature type="domain" description="Rhodanese" evidence="1">
    <location>
        <begin position="15"/>
        <end position="99"/>
    </location>
</feature>
<name>A0A1G6KLP5_9BACI</name>
<dbReference type="GO" id="GO:0004792">
    <property type="term" value="F:thiosulfate-cyanide sulfurtransferase activity"/>
    <property type="evidence" value="ECO:0007669"/>
    <property type="project" value="InterPro"/>
</dbReference>
<accession>A0A1G6KLP5</accession>
<dbReference type="STRING" id="1612202.SAMN05421734_106136"/>
<keyword evidence="3" id="KW-1185">Reference proteome</keyword>
<organism evidence="2 3">
    <name type="scientific">Pelagirhabdus alkalitolerans</name>
    <dbReference type="NCBI Taxonomy" id="1612202"/>
    <lineage>
        <taxon>Bacteria</taxon>
        <taxon>Bacillati</taxon>
        <taxon>Bacillota</taxon>
        <taxon>Bacilli</taxon>
        <taxon>Bacillales</taxon>
        <taxon>Bacillaceae</taxon>
        <taxon>Pelagirhabdus</taxon>
    </lineage>
</organism>
<dbReference type="PANTHER" id="PTHR43031">
    <property type="entry name" value="FAD-DEPENDENT OXIDOREDUCTASE"/>
    <property type="match status" value="1"/>
</dbReference>
<reference evidence="3" key="1">
    <citation type="submission" date="2016-09" db="EMBL/GenBank/DDBJ databases">
        <authorList>
            <person name="Varghese N."/>
            <person name="Submissions S."/>
        </authorList>
    </citation>
    <scope>NUCLEOTIDE SEQUENCE [LARGE SCALE GENOMIC DNA]</scope>
    <source>
        <strain evidence="3">S5</strain>
    </source>
</reference>
<dbReference type="OrthoDB" id="9800872at2"/>
<dbReference type="InterPro" id="IPR036873">
    <property type="entry name" value="Rhodanese-like_dom_sf"/>
</dbReference>
<proteinExistence type="predicted"/>
<gene>
    <name evidence="2" type="ORF">SAMN05421734_106136</name>
</gene>
<dbReference type="SUPFAM" id="SSF52821">
    <property type="entry name" value="Rhodanese/Cell cycle control phosphatase"/>
    <property type="match status" value="1"/>
</dbReference>
<dbReference type="Pfam" id="PF00581">
    <property type="entry name" value="Rhodanese"/>
    <property type="match status" value="1"/>
</dbReference>
<keyword evidence="2" id="KW-0808">Transferase</keyword>
<evidence type="ECO:0000259" key="1">
    <source>
        <dbReference type="PROSITE" id="PS50206"/>
    </source>
</evidence>
<dbReference type="InterPro" id="IPR050229">
    <property type="entry name" value="GlpE_sulfurtransferase"/>
</dbReference>
<dbReference type="CDD" id="cd00158">
    <property type="entry name" value="RHOD"/>
    <property type="match status" value="1"/>
</dbReference>
<evidence type="ECO:0000313" key="2">
    <source>
        <dbReference type="EMBL" id="SDC31999.1"/>
    </source>
</evidence>
<dbReference type="PROSITE" id="PS00380">
    <property type="entry name" value="RHODANESE_1"/>
    <property type="match status" value="1"/>
</dbReference>
<dbReference type="SMART" id="SM00450">
    <property type="entry name" value="RHOD"/>
    <property type="match status" value="1"/>
</dbReference>
<protein>
    <submittedName>
        <fullName evidence="2">Rhodanese-related sulfurtransferase</fullName>
    </submittedName>
</protein>
<dbReference type="EMBL" id="FMYI01000006">
    <property type="protein sequence ID" value="SDC31999.1"/>
    <property type="molecule type" value="Genomic_DNA"/>
</dbReference>
<dbReference type="InterPro" id="IPR001763">
    <property type="entry name" value="Rhodanese-like_dom"/>
</dbReference>
<dbReference type="Proteomes" id="UP000242949">
    <property type="component" value="Unassembled WGS sequence"/>
</dbReference>
<sequence>MKSIDAITLNQQMSGIESFALIDVREPFEYYEGHVPGAINIPLGSLPQQIAKLDKNQHYYIICLTGARSRGAVHFLDQLGFDVTNVEGGMMLWPSSKVK</sequence>
<dbReference type="PROSITE" id="PS50206">
    <property type="entry name" value="RHODANESE_3"/>
    <property type="match status" value="1"/>
</dbReference>
<dbReference type="InterPro" id="IPR001307">
    <property type="entry name" value="Thiosulphate_STrfase_CS"/>
</dbReference>
<evidence type="ECO:0000313" key="3">
    <source>
        <dbReference type="Proteomes" id="UP000242949"/>
    </source>
</evidence>